<accession>A0ABU5EKI5</accession>
<evidence type="ECO:0000313" key="2">
    <source>
        <dbReference type="EMBL" id="MDY0885678.1"/>
    </source>
</evidence>
<dbReference type="Proteomes" id="UP001279642">
    <property type="component" value="Unassembled WGS sequence"/>
</dbReference>
<evidence type="ECO:0000259" key="1">
    <source>
        <dbReference type="Pfam" id="PF13977"/>
    </source>
</evidence>
<dbReference type="EMBL" id="JAXCLW010000012">
    <property type="protein sequence ID" value="MDY0885678.1"/>
    <property type="molecule type" value="Genomic_DNA"/>
</dbReference>
<evidence type="ECO:0000313" key="3">
    <source>
        <dbReference type="Proteomes" id="UP001279642"/>
    </source>
</evidence>
<dbReference type="Pfam" id="PF13977">
    <property type="entry name" value="TetR_C_6"/>
    <property type="match status" value="1"/>
</dbReference>
<protein>
    <submittedName>
        <fullName evidence="2">TetR family transcriptional regulator C-terminal domain-containing protein</fullName>
    </submittedName>
</protein>
<name>A0ABU5EKI5_9PROT</name>
<dbReference type="InterPro" id="IPR036271">
    <property type="entry name" value="Tet_transcr_reg_TetR-rel_C_sf"/>
</dbReference>
<dbReference type="Gene3D" id="1.10.357.10">
    <property type="entry name" value="Tetracycline Repressor, domain 2"/>
    <property type="match status" value="1"/>
</dbReference>
<keyword evidence="3" id="KW-1185">Reference proteome</keyword>
<feature type="domain" description="BetI-type transcriptional repressor C-terminal" evidence="1">
    <location>
        <begin position="10"/>
        <end position="62"/>
    </location>
</feature>
<comment type="caution">
    <text evidence="2">The sequence shown here is derived from an EMBL/GenBank/DDBJ whole genome shotgun (WGS) entry which is preliminary data.</text>
</comment>
<dbReference type="RefSeq" id="WP_320510753.1">
    <property type="nucleotide sequence ID" value="NZ_JAXCLW010000012.1"/>
</dbReference>
<gene>
    <name evidence="2" type="ORF">SMD27_22765</name>
</gene>
<organism evidence="2 3">
    <name type="scientific">Dongia soli</name>
    <dbReference type="NCBI Taxonomy" id="600628"/>
    <lineage>
        <taxon>Bacteria</taxon>
        <taxon>Pseudomonadati</taxon>
        <taxon>Pseudomonadota</taxon>
        <taxon>Alphaproteobacteria</taxon>
        <taxon>Rhodospirillales</taxon>
        <taxon>Dongiaceae</taxon>
        <taxon>Dongia</taxon>
    </lineage>
</organism>
<dbReference type="InterPro" id="IPR039538">
    <property type="entry name" value="BetI_C"/>
</dbReference>
<dbReference type="SUPFAM" id="SSF48498">
    <property type="entry name" value="Tetracyclin repressor-like, C-terminal domain"/>
    <property type="match status" value="1"/>
</dbReference>
<sequence length="70" mass="7891">MRLLATLPQAVPKSHLMRRTRDIAAPLIAMIDGYWLQAILNPGRFSHRTAIQDCLNFLQTSLAEDRSQGT</sequence>
<proteinExistence type="predicted"/>
<reference evidence="2 3" key="1">
    <citation type="journal article" date="2016" name="Antonie Van Leeuwenhoek">
        <title>Dongia soli sp. nov., isolated from soil from Dokdo, Korea.</title>
        <authorList>
            <person name="Kim D.U."/>
            <person name="Lee H."/>
            <person name="Kim H."/>
            <person name="Kim S.G."/>
            <person name="Ka J.O."/>
        </authorList>
    </citation>
    <scope>NUCLEOTIDE SEQUENCE [LARGE SCALE GENOMIC DNA]</scope>
    <source>
        <strain evidence="2 3">D78</strain>
    </source>
</reference>